<dbReference type="OrthoDB" id="3244905at2759"/>
<reference evidence="2" key="1">
    <citation type="submission" date="2022-07" db="EMBL/GenBank/DDBJ databases">
        <title>Genome Sequence of Agrocybe chaxingu.</title>
        <authorList>
            <person name="Buettner E."/>
        </authorList>
    </citation>
    <scope>NUCLEOTIDE SEQUENCE</scope>
    <source>
        <strain evidence="2">MP-N11</strain>
    </source>
</reference>
<keyword evidence="3" id="KW-1185">Reference proteome</keyword>
<dbReference type="AlphaFoldDB" id="A0A9W8MUM9"/>
<proteinExistence type="predicted"/>
<evidence type="ECO:0000313" key="3">
    <source>
        <dbReference type="Proteomes" id="UP001148786"/>
    </source>
</evidence>
<sequence length="249" mass="27611">MVFRLPSHLETLVPPPFDQRVQLPPGAISVTAVETDGENRAQQWPDTFNVRVLHEQPVLREFEMWLRTYMPPLPLCTFMPKRLRDSDQHTLNKSNFHSLSTHLYSSQTVAVASWAPNTFPGGGIVIYPAHNSSAVLVGALFFDMPFPDFIAGISSPISPLTPMAMQPSRHAQHAPSLSPHRSDPNSPVEQPIAAHRQDPYRYIIPRSGQAAYGNPPTSSTTADPNWGTVKAEDDSPYSAFPSQHNPPYP</sequence>
<accession>A0A9W8MUM9</accession>
<dbReference type="EMBL" id="JANKHO010000576">
    <property type="protein sequence ID" value="KAJ3508284.1"/>
    <property type="molecule type" value="Genomic_DNA"/>
</dbReference>
<gene>
    <name evidence="2" type="ORF">NLJ89_g5840</name>
</gene>
<name>A0A9W8MUM9_9AGAR</name>
<dbReference type="Proteomes" id="UP001148786">
    <property type="component" value="Unassembled WGS sequence"/>
</dbReference>
<comment type="caution">
    <text evidence="2">The sequence shown here is derived from an EMBL/GenBank/DDBJ whole genome shotgun (WGS) entry which is preliminary data.</text>
</comment>
<feature type="region of interest" description="Disordered" evidence="1">
    <location>
        <begin position="161"/>
        <end position="249"/>
    </location>
</feature>
<evidence type="ECO:0000313" key="2">
    <source>
        <dbReference type="EMBL" id="KAJ3508284.1"/>
    </source>
</evidence>
<organism evidence="2 3">
    <name type="scientific">Agrocybe chaxingu</name>
    <dbReference type="NCBI Taxonomy" id="84603"/>
    <lineage>
        <taxon>Eukaryota</taxon>
        <taxon>Fungi</taxon>
        <taxon>Dikarya</taxon>
        <taxon>Basidiomycota</taxon>
        <taxon>Agaricomycotina</taxon>
        <taxon>Agaricomycetes</taxon>
        <taxon>Agaricomycetidae</taxon>
        <taxon>Agaricales</taxon>
        <taxon>Agaricineae</taxon>
        <taxon>Strophariaceae</taxon>
        <taxon>Agrocybe</taxon>
    </lineage>
</organism>
<protein>
    <submittedName>
        <fullName evidence="2">Uncharacterized protein</fullName>
    </submittedName>
</protein>
<evidence type="ECO:0000256" key="1">
    <source>
        <dbReference type="SAM" id="MobiDB-lite"/>
    </source>
</evidence>